<gene>
    <name evidence="2" type="ORF">ROLI_007130</name>
</gene>
<feature type="chain" id="PRO_5046291372" evidence="1">
    <location>
        <begin position="22"/>
        <end position="242"/>
    </location>
</feature>
<name>A0ABZ2BNU0_9RHOB</name>
<evidence type="ECO:0000256" key="1">
    <source>
        <dbReference type="SAM" id="SignalP"/>
    </source>
</evidence>
<accession>A0ABZ2BNU0</accession>
<dbReference type="EMBL" id="CP143423">
    <property type="protein sequence ID" value="WVX47642.1"/>
    <property type="molecule type" value="Genomic_DNA"/>
</dbReference>
<dbReference type="Proteomes" id="UP001318682">
    <property type="component" value="Chromosome"/>
</dbReference>
<keyword evidence="3" id="KW-1185">Reference proteome</keyword>
<reference evidence="3" key="1">
    <citation type="submission" date="2024-01" db="EMBL/GenBank/DDBJ databases">
        <title>Roseobacter fucihabitans sp. nov., isolated from the brown alga Fucus spiralis.</title>
        <authorList>
            <person name="Hahnke S."/>
            <person name="Berger M."/>
            <person name="Schlingloff A."/>
            <person name="Athale I."/>
            <person name="Neumann-Schaal M."/>
            <person name="Adenaya A."/>
            <person name="Poehlein A."/>
            <person name="Daniel R."/>
            <person name="Pertersen J."/>
            <person name="Brinkhoff T."/>
        </authorList>
    </citation>
    <scope>NUCLEOTIDE SEQUENCE [LARGE SCALE GENOMIC DNA]</scope>
    <source>
        <strain evidence="3">B14</strain>
    </source>
</reference>
<evidence type="ECO:0000313" key="2">
    <source>
        <dbReference type="EMBL" id="WVX47642.1"/>
    </source>
</evidence>
<sequence>MRRLGTFSCLALLLSFGMAGAQDGKVPRQPTPNLDPAQVFREPCPGPNCPVQPTGPLDCLPDCPTAERVNPLQEAVEELAGKVKPEIPVGDNAVIGVNPKPKEPGVFIRVGPKEKPDDIPQPTVPIRNATKEIKKSGLEKAAVKPAQICVSASATSRDIIAKTIVTNKTGELRRLHVKFCQGLFESYQRSMQSYYQALADAKKHAPYGKAWEMAAQSFYRNAQWYLGDMIPNNCSFRNPICQ</sequence>
<keyword evidence="1" id="KW-0732">Signal</keyword>
<protein>
    <submittedName>
        <fullName evidence="2">Uncharacterized protein</fullName>
    </submittedName>
</protein>
<feature type="signal peptide" evidence="1">
    <location>
        <begin position="1"/>
        <end position="21"/>
    </location>
</feature>
<proteinExistence type="predicted"/>
<evidence type="ECO:0000313" key="3">
    <source>
        <dbReference type="Proteomes" id="UP001318682"/>
    </source>
</evidence>
<organism evidence="2 3">
    <name type="scientific">Roseobacter fucihabitans</name>
    <dbReference type="NCBI Taxonomy" id="1537242"/>
    <lineage>
        <taxon>Bacteria</taxon>
        <taxon>Pseudomonadati</taxon>
        <taxon>Pseudomonadota</taxon>
        <taxon>Alphaproteobacteria</taxon>
        <taxon>Rhodobacterales</taxon>
        <taxon>Roseobacteraceae</taxon>
        <taxon>Roseobacter</taxon>
    </lineage>
</organism>